<keyword evidence="4" id="KW-0804">Transcription</keyword>
<evidence type="ECO:0000313" key="7">
    <source>
        <dbReference type="Proteomes" id="UP001052739"/>
    </source>
</evidence>
<dbReference type="PROSITE" id="PS50931">
    <property type="entry name" value="HTH_LYSR"/>
    <property type="match status" value="1"/>
</dbReference>
<dbReference type="Gene3D" id="1.10.10.10">
    <property type="entry name" value="Winged helix-like DNA-binding domain superfamily/Winged helix DNA-binding domain"/>
    <property type="match status" value="1"/>
</dbReference>
<keyword evidence="3" id="KW-0238">DNA-binding</keyword>
<evidence type="ECO:0000256" key="4">
    <source>
        <dbReference type="ARBA" id="ARBA00023163"/>
    </source>
</evidence>
<dbReference type="SUPFAM" id="SSF53850">
    <property type="entry name" value="Periplasmic binding protein-like II"/>
    <property type="match status" value="1"/>
</dbReference>
<evidence type="ECO:0000259" key="5">
    <source>
        <dbReference type="PROSITE" id="PS50931"/>
    </source>
</evidence>
<evidence type="ECO:0000256" key="1">
    <source>
        <dbReference type="ARBA" id="ARBA00009437"/>
    </source>
</evidence>
<dbReference type="CDD" id="cd05466">
    <property type="entry name" value="PBP2_LTTR_substrate"/>
    <property type="match status" value="1"/>
</dbReference>
<comment type="similarity">
    <text evidence="1">Belongs to the LysR transcriptional regulatory family.</text>
</comment>
<reference evidence="6" key="1">
    <citation type="submission" date="2024-05" db="EMBL/GenBank/DDBJ databases">
        <title>Whole genome shotgun sequence of Streptomyces hydrogenans NBRC 13475.</title>
        <authorList>
            <person name="Komaki H."/>
            <person name="Tamura T."/>
        </authorList>
    </citation>
    <scope>NUCLEOTIDE SEQUENCE</scope>
    <source>
        <strain evidence="6">NBRC 13475</strain>
    </source>
</reference>
<dbReference type="PANTHER" id="PTHR30346">
    <property type="entry name" value="TRANSCRIPTIONAL DUAL REGULATOR HCAR-RELATED"/>
    <property type="match status" value="1"/>
</dbReference>
<dbReference type="Pfam" id="PF03466">
    <property type="entry name" value="LysR_substrate"/>
    <property type="match status" value="1"/>
</dbReference>
<sequence length="307" mass="33937">MEIRHLRSFRAVAESLSFTKAAAELHYAQSSVTEQIQALEAELGTRLFDRSHRKLRLTGAGIRLRAYADQVLLLVDEASTVGALDAEEPTGELAIGGLETFCTHAIPPILAEYRALFGKVDVTVDVGNRRELYDAVRRGDLDVCFTFDAPPKDEEYASSVLFEERLLVTVPVGHRLSRRERVRGADLSGERFLATQRGCGFREMFDRATAELGPDSLRLEAEVSGIAPLRACVAAGMGLALLPEMAVRSEVERGDLLAFPLEDADLRVPATMTWRRRREAVPSLDRFLALARTSLTTGIRAEDRPGR</sequence>
<name>A0ABQ3PP62_9ACTN</name>
<gene>
    <name evidence="6" type="ORF">Shyd_81820</name>
</gene>
<dbReference type="SUPFAM" id="SSF46785">
    <property type="entry name" value="Winged helix' DNA-binding domain"/>
    <property type="match status" value="1"/>
</dbReference>
<comment type="caution">
    <text evidence="6">The sequence shown here is derived from an EMBL/GenBank/DDBJ whole genome shotgun (WGS) entry which is preliminary data.</text>
</comment>
<dbReference type="EMBL" id="BNDW01000102">
    <property type="protein sequence ID" value="GHI26811.1"/>
    <property type="molecule type" value="Genomic_DNA"/>
</dbReference>
<accession>A0ABQ3PP62</accession>
<dbReference type="Gene3D" id="3.40.190.10">
    <property type="entry name" value="Periplasmic binding protein-like II"/>
    <property type="match status" value="2"/>
</dbReference>
<keyword evidence="7" id="KW-1185">Reference proteome</keyword>
<evidence type="ECO:0000313" key="6">
    <source>
        <dbReference type="EMBL" id="GHI26811.1"/>
    </source>
</evidence>
<evidence type="ECO:0000256" key="2">
    <source>
        <dbReference type="ARBA" id="ARBA00023015"/>
    </source>
</evidence>
<dbReference type="Pfam" id="PF00126">
    <property type="entry name" value="HTH_1"/>
    <property type="match status" value="1"/>
</dbReference>
<organism evidence="6 7">
    <name type="scientific">Streptomyces hydrogenans</name>
    <dbReference type="NCBI Taxonomy" id="1873719"/>
    <lineage>
        <taxon>Bacteria</taxon>
        <taxon>Bacillati</taxon>
        <taxon>Actinomycetota</taxon>
        <taxon>Actinomycetes</taxon>
        <taxon>Kitasatosporales</taxon>
        <taxon>Streptomycetaceae</taxon>
        <taxon>Streptomyces</taxon>
    </lineage>
</organism>
<feature type="domain" description="HTH lysR-type" evidence="5">
    <location>
        <begin position="1"/>
        <end position="58"/>
    </location>
</feature>
<dbReference type="Proteomes" id="UP001052739">
    <property type="component" value="Unassembled WGS sequence"/>
</dbReference>
<proteinExistence type="inferred from homology"/>
<dbReference type="PANTHER" id="PTHR30346:SF0">
    <property type="entry name" value="HCA OPERON TRANSCRIPTIONAL ACTIVATOR HCAR"/>
    <property type="match status" value="1"/>
</dbReference>
<evidence type="ECO:0000256" key="3">
    <source>
        <dbReference type="ARBA" id="ARBA00023125"/>
    </source>
</evidence>
<keyword evidence="2" id="KW-0805">Transcription regulation</keyword>
<protein>
    <submittedName>
        <fullName evidence="6">LysR family transcriptional regulator</fullName>
    </submittedName>
</protein>
<dbReference type="PRINTS" id="PR00039">
    <property type="entry name" value="HTHLYSR"/>
</dbReference>
<dbReference type="InterPro" id="IPR005119">
    <property type="entry name" value="LysR_subst-bd"/>
</dbReference>
<dbReference type="RefSeq" id="WP_190222309.1">
    <property type="nucleotide sequence ID" value="NZ_BNBS01000012.1"/>
</dbReference>
<dbReference type="InterPro" id="IPR036390">
    <property type="entry name" value="WH_DNA-bd_sf"/>
</dbReference>
<dbReference type="InterPro" id="IPR036388">
    <property type="entry name" value="WH-like_DNA-bd_sf"/>
</dbReference>
<dbReference type="InterPro" id="IPR000847">
    <property type="entry name" value="LysR_HTH_N"/>
</dbReference>